<evidence type="ECO:0000256" key="4">
    <source>
        <dbReference type="ARBA" id="ARBA00022755"/>
    </source>
</evidence>
<dbReference type="EMBL" id="CP064981">
    <property type="protein sequence ID" value="QQR92674.1"/>
    <property type="molecule type" value="Genomic_DNA"/>
</dbReference>
<reference evidence="6" key="1">
    <citation type="submission" date="2020-11" db="EMBL/GenBank/DDBJ databases">
        <title>Connecting structure to function with the recovery of over 1000 high-quality activated sludge metagenome-assembled genomes encoding full-length rRNA genes using long-read sequencing.</title>
        <authorList>
            <person name="Singleton C.M."/>
            <person name="Petriglieri F."/>
            <person name="Kristensen J.M."/>
            <person name="Kirkegaard R.H."/>
            <person name="Michaelsen T.Y."/>
            <person name="Andersen M.H."/>
            <person name="Karst S.M."/>
            <person name="Dueholm M.S."/>
            <person name="Nielsen P.H."/>
            <person name="Albertsen M."/>
        </authorList>
    </citation>
    <scope>NUCLEOTIDE SEQUENCE</scope>
    <source>
        <strain evidence="6">Fred_18-Q3-R57-64_BAT3C.431</strain>
    </source>
</reference>
<keyword evidence="3" id="KW-0808">Transferase</keyword>
<dbReference type="Gene3D" id="3.40.50.170">
    <property type="entry name" value="Formyl transferase, N-terminal domain"/>
    <property type="match status" value="1"/>
</dbReference>
<accession>A0A7T9I158</accession>
<gene>
    <name evidence="6" type="ORF">IPJ89_00300</name>
</gene>
<evidence type="ECO:0000256" key="1">
    <source>
        <dbReference type="ARBA" id="ARBA00005054"/>
    </source>
</evidence>
<dbReference type="PANTHER" id="PTHR43369:SF2">
    <property type="entry name" value="PHOSPHORIBOSYLGLYCINAMIDE FORMYLTRANSFERASE"/>
    <property type="match status" value="1"/>
</dbReference>
<dbReference type="EC" id="2.1.2.2" evidence="2"/>
<proteinExistence type="predicted"/>
<evidence type="ECO:0000256" key="2">
    <source>
        <dbReference type="ARBA" id="ARBA00012254"/>
    </source>
</evidence>
<dbReference type="PANTHER" id="PTHR43369">
    <property type="entry name" value="PHOSPHORIBOSYLGLYCINAMIDE FORMYLTRANSFERASE"/>
    <property type="match status" value="1"/>
</dbReference>
<dbReference type="GO" id="GO:0004644">
    <property type="term" value="F:phosphoribosylglycinamide formyltransferase activity"/>
    <property type="evidence" value="ECO:0007669"/>
    <property type="project" value="UniProtKB-EC"/>
</dbReference>
<keyword evidence="4" id="KW-0658">Purine biosynthesis</keyword>
<evidence type="ECO:0000259" key="5">
    <source>
        <dbReference type="Pfam" id="PF00551"/>
    </source>
</evidence>
<evidence type="ECO:0000313" key="6">
    <source>
        <dbReference type="EMBL" id="QQR92674.1"/>
    </source>
</evidence>
<feature type="domain" description="Formyl transferase N-terminal" evidence="5">
    <location>
        <begin position="30"/>
        <end position="176"/>
    </location>
</feature>
<dbReference type="SUPFAM" id="SSF53328">
    <property type="entry name" value="Formyltransferase"/>
    <property type="match status" value="1"/>
</dbReference>
<dbReference type="Pfam" id="PF00551">
    <property type="entry name" value="Formyl_trans_N"/>
    <property type="match status" value="1"/>
</dbReference>
<comment type="pathway">
    <text evidence="1">Purine metabolism; IMP biosynthesis via de novo pathway; N(2)-formyl-N(1)-(5-phospho-D-ribosyl)glycinamide from N(1)-(5-phospho-D-ribosyl)glycinamide (10-formyl THF route): step 1/1.</text>
</comment>
<evidence type="ECO:0000256" key="3">
    <source>
        <dbReference type="ARBA" id="ARBA00022679"/>
    </source>
</evidence>
<sequence length="182" mass="21164">MVQTRVAVITSSPELGFWLAQWWNNPLPDVELVQVICNRGHMRSDQFPVRMLRREDFPSHEAFEFALLEEWMGHRVDVVIAWEFDLLFSNRVLDVFPRKVLNLHPSLLPQFKGLPEKVYRDILQAKPLESGPTLHVIDEGMDTGEVIAQKRFALEASESIFSLKEKTRKAGMELILDYFLKK</sequence>
<dbReference type="InterPro" id="IPR036477">
    <property type="entry name" value="Formyl_transf_N_sf"/>
</dbReference>
<name>A0A7T9I158_9ARCH</name>
<protein>
    <recommendedName>
        <fullName evidence="2">phosphoribosylglycinamide formyltransferase 1</fullName>
        <ecNumber evidence="2">2.1.2.2</ecNumber>
    </recommendedName>
</protein>
<dbReference type="InterPro" id="IPR002376">
    <property type="entry name" value="Formyl_transf_N"/>
</dbReference>
<organism evidence="6">
    <name type="scientific">Candidatus Iainarchaeum sp</name>
    <dbReference type="NCBI Taxonomy" id="3101447"/>
    <lineage>
        <taxon>Archaea</taxon>
        <taxon>Candidatus Iainarchaeota</taxon>
        <taxon>Candidatus Iainarchaeia</taxon>
        <taxon>Candidatus Iainarchaeales</taxon>
        <taxon>Candidatus Iainarchaeaceae</taxon>
        <taxon>Candidatus Iainarchaeum</taxon>
    </lineage>
</organism>
<dbReference type="GO" id="GO:0006189">
    <property type="term" value="P:'de novo' IMP biosynthetic process"/>
    <property type="evidence" value="ECO:0007669"/>
    <property type="project" value="TreeGrafter"/>
</dbReference>
<dbReference type="Proteomes" id="UP000596004">
    <property type="component" value="Chromosome"/>
</dbReference>
<dbReference type="GO" id="GO:0005829">
    <property type="term" value="C:cytosol"/>
    <property type="evidence" value="ECO:0007669"/>
    <property type="project" value="TreeGrafter"/>
</dbReference>
<dbReference type="AlphaFoldDB" id="A0A7T9I158"/>